<keyword evidence="2" id="KW-1185">Reference proteome</keyword>
<accession>A0A0D0D6Z8</accession>
<sequence>MPASTSMQLRKRIVAWRYEMHLPIDEIVKLSGLCRATIYNILQLQEDFGTPENLMALSTGRYCSLDAQDLSYIQALLCANPTLFLDEIQSHLTETHNVD</sequence>
<dbReference type="HOGENOM" id="CLU_056788_8_3_1"/>
<organism evidence="1 2">
    <name type="scientific">Paxillus rubicundulus Ve08.2h10</name>
    <dbReference type="NCBI Taxonomy" id="930991"/>
    <lineage>
        <taxon>Eukaryota</taxon>
        <taxon>Fungi</taxon>
        <taxon>Dikarya</taxon>
        <taxon>Basidiomycota</taxon>
        <taxon>Agaricomycotina</taxon>
        <taxon>Agaricomycetes</taxon>
        <taxon>Agaricomycetidae</taxon>
        <taxon>Boletales</taxon>
        <taxon>Paxilineae</taxon>
        <taxon>Paxillaceae</taxon>
        <taxon>Paxillus</taxon>
    </lineage>
</organism>
<protein>
    <submittedName>
        <fullName evidence="1">Uncharacterized protein</fullName>
    </submittedName>
</protein>
<reference evidence="1 2" key="1">
    <citation type="submission" date="2014-04" db="EMBL/GenBank/DDBJ databases">
        <authorList>
            <consortium name="DOE Joint Genome Institute"/>
            <person name="Kuo A."/>
            <person name="Kohler A."/>
            <person name="Jargeat P."/>
            <person name="Nagy L.G."/>
            <person name="Floudas D."/>
            <person name="Copeland A."/>
            <person name="Barry K.W."/>
            <person name="Cichocki N."/>
            <person name="Veneault-Fourrey C."/>
            <person name="LaButti K."/>
            <person name="Lindquist E.A."/>
            <person name="Lipzen A."/>
            <person name="Lundell T."/>
            <person name="Morin E."/>
            <person name="Murat C."/>
            <person name="Sun H."/>
            <person name="Tunlid A."/>
            <person name="Henrissat B."/>
            <person name="Grigoriev I.V."/>
            <person name="Hibbett D.S."/>
            <person name="Martin F."/>
            <person name="Nordberg H.P."/>
            <person name="Cantor M.N."/>
            <person name="Hua S.X."/>
        </authorList>
    </citation>
    <scope>NUCLEOTIDE SEQUENCE [LARGE SCALE GENOMIC DNA]</scope>
    <source>
        <strain evidence="1 2">Ve08.2h10</strain>
    </source>
</reference>
<proteinExistence type="predicted"/>
<dbReference type="OrthoDB" id="3022198at2759"/>
<dbReference type="AlphaFoldDB" id="A0A0D0D6Z8"/>
<dbReference type="SUPFAM" id="SSF46689">
    <property type="entry name" value="Homeodomain-like"/>
    <property type="match status" value="1"/>
</dbReference>
<name>A0A0D0D6Z8_9AGAM</name>
<dbReference type="Proteomes" id="UP000054538">
    <property type="component" value="Unassembled WGS sequence"/>
</dbReference>
<feature type="non-terminal residue" evidence="1">
    <location>
        <position position="99"/>
    </location>
</feature>
<dbReference type="InParanoid" id="A0A0D0D6Z8"/>
<dbReference type="EMBL" id="KN827764">
    <property type="protein sequence ID" value="KIK75934.1"/>
    <property type="molecule type" value="Genomic_DNA"/>
</dbReference>
<reference evidence="2" key="2">
    <citation type="submission" date="2015-01" db="EMBL/GenBank/DDBJ databases">
        <title>Evolutionary Origins and Diversification of the Mycorrhizal Mutualists.</title>
        <authorList>
            <consortium name="DOE Joint Genome Institute"/>
            <consortium name="Mycorrhizal Genomics Consortium"/>
            <person name="Kohler A."/>
            <person name="Kuo A."/>
            <person name="Nagy L.G."/>
            <person name="Floudas D."/>
            <person name="Copeland A."/>
            <person name="Barry K.W."/>
            <person name="Cichocki N."/>
            <person name="Veneault-Fourrey C."/>
            <person name="LaButti K."/>
            <person name="Lindquist E.A."/>
            <person name="Lipzen A."/>
            <person name="Lundell T."/>
            <person name="Morin E."/>
            <person name="Murat C."/>
            <person name="Riley R."/>
            <person name="Ohm R."/>
            <person name="Sun H."/>
            <person name="Tunlid A."/>
            <person name="Henrissat B."/>
            <person name="Grigoriev I.V."/>
            <person name="Hibbett D.S."/>
            <person name="Martin F."/>
        </authorList>
    </citation>
    <scope>NUCLEOTIDE SEQUENCE [LARGE SCALE GENOMIC DNA]</scope>
    <source>
        <strain evidence="2">Ve08.2h10</strain>
    </source>
</reference>
<evidence type="ECO:0000313" key="1">
    <source>
        <dbReference type="EMBL" id="KIK75934.1"/>
    </source>
</evidence>
<evidence type="ECO:0000313" key="2">
    <source>
        <dbReference type="Proteomes" id="UP000054538"/>
    </source>
</evidence>
<gene>
    <name evidence="1" type="ORF">PAXRUDRAFT_62251</name>
</gene>
<dbReference type="InterPro" id="IPR009057">
    <property type="entry name" value="Homeodomain-like_sf"/>
</dbReference>